<feature type="region of interest" description="Disordered" evidence="1">
    <location>
        <begin position="114"/>
        <end position="133"/>
    </location>
</feature>
<dbReference type="NCBIfam" id="TIGR02809">
    <property type="entry name" value="phasin_3"/>
    <property type="match status" value="1"/>
</dbReference>
<dbReference type="InterPro" id="IPR018968">
    <property type="entry name" value="Phasin"/>
</dbReference>
<comment type="caution">
    <text evidence="3">The sequence shown here is derived from an EMBL/GenBank/DDBJ whole genome shotgun (WGS) entry which is preliminary data.</text>
</comment>
<evidence type="ECO:0000313" key="4">
    <source>
        <dbReference type="Proteomes" id="UP000227088"/>
    </source>
</evidence>
<organism evidence="3 4">
    <name type="scientific">Oleispira antarctica</name>
    <dbReference type="NCBI Taxonomy" id="188908"/>
    <lineage>
        <taxon>Bacteria</taxon>
        <taxon>Pseudomonadati</taxon>
        <taxon>Pseudomonadota</taxon>
        <taxon>Gammaproteobacteria</taxon>
        <taxon>Oceanospirillales</taxon>
        <taxon>Oceanospirillaceae</taxon>
        <taxon>Oleispira</taxon>
    </lineage>
</organism>
<dbReference type="AlphaFoldDB" id="A0A1Y5HS33"/>
<dbReference type="InterPro" id="IPR014176">
    <property type="entry name" value="Phasin_subfam-3"/>
</dbReference>
<feature type="domain" description="Phasin" evidence="2">
    <location>
        <begin position="8"/>
        <end position="107"/>
    </location>
</feature>
<evidence type="ECO:0000256" key="1">
    <source>
        <dbReference type="SAM" id="MobiDB-lite"/>
    </source>
</evidence>
<protein>
    <submittedName>
        <fullName evidence="3">Phasin family protein</fullName>
    </submittedName>
</protein>
<name>A0A1Y5HS33_OLEAN</name>
<dbReference type="Proteomes" id="UP000227088">
    <property type="component" value="Unassembled WGS sequence"/>
</dbReference>
<dbReference type="EMBL" id="MABE01000438">
    <property type="protein sequence ID" value="OUS40089.1"/>
    <property type="molecule type" value="Genomic_DNA"/>
</dbReference>
<reference evidence="4" key="1">
    <citation type="journal article" date="2017" name="Proc. Natl. Acad. Sci. U.S.A.">
        <title>Simulation of Deepwater Horizon oil plume reveals substrate specialization within a complex community of hydrocarbon degraders.</title>
        <authorList>
            <person name="Hu P."/>
            <person name="Dubinsky E.A."/>
            <person name="Probst A.J."/>
            <person name="Wang J."/>
            <person name="Sieber C.M.K."/>
            <person name="Tom L.M."/>
            <person name="Gardinali P."/>
            <person name="Banfield J.F."/>
            <person name="Atlas R.M."/>
            <person name="Andersen G.L."/>
        </authorList>
    </citation>
    <scope>NUCLEOTIDE SEQUENCE [LARGE SCALE GENOMIC DNA]</scope>
</reference>
<dbReference type="Pfam" id="PF09361">
    <property type="entry name" value="Phasin_2"/>
    <property type="match status" value="1"/>
</dbReference>
<evidence type="ECO:0000313" key="3">
    <source>
        <dbReference type="EMBL" id="OUS40089.1"/>
    </source>
</evidence>
<accession>A0A1Y5HS33</accession>
<evidence type="ECO:0000259" key="2">
    <source>
        <dbReference type="Pfam" id="PF09361"/>
    </source>
</evidence>
<gene>
    <name evidence="3" type="ORF">A9R00_07745</name>
</gene>
<sequence length="133" mass="14357">MQENILNAFAEQTKNLYSPMQKFSALFVGNMEKMTEFQLNAVKSYADAGIEQMKKAAEIKDADSMRSFSSAQAEATTELNKKIMEDAKSLSEMAVEFKGQVEAIIEEARSTATSAASAATATAPNKAKTSKAA</sequence>
<proteinExistence type="predicted"/>